<dbReference type="EMBL" id="AQQX01000001">
    <property type="protein sequence ID" value="KGM50663.1"/>
    <property type="molecule type" value="Genomic_DNA"/>
</dbReference>
<accession>A0A0A0EKG8</accession>
<reference evidence="1 2" key="1">
    <citation type="journal article" date="2015" name="Antonie Van Leeuwenhoek">
        <title>Pseudooceanicola atlanticus gen. nov. sp. nov., isolated from surface seawater of the Atlantic Ocean and reclassification of Oceanicola batsensis, Oceanicola marinus, Oceanicola nitratireducens, Oceanicola nanhaiensis, Oceanicola antarcticus and Oceanicola flagellatus, as Pseudooceanicola batsensis comb. nov., Pseudooceanicola marinus comb. nov., Pseudooceanicola nitratireducens comb. nov., Pseudooceanicola nanhaiensis comb. nov., Pseudooceanicola antarcticus comb. nov., and Pseudooceanicola flagellatus comb. nov.</title>
        <authorList>
            <person name="Lai Q."/>
            <person name="Li G."/>
            <person name="Liu X."/>
            <person name="Du Y."/>
            <person name="Sun F."/>
            <person name="Shao Z."/>
        </authorList>
    </citation>
    <scope>NUCLEOTIDE SEQUENCE [LARGE SCALE GENOMIC DNA]</scope>
    <source>
        <strain evidence="1 2">22II-s11g</strain>
    </source>
</reference>
<comment type="caution">
    <text evidence="1">The sequence shown here is derived from an EMBL/GenBank/DDBJ whole genome shotgun (WGS) entry which is preliminary data.</text>
</comment>
<proteinExistence type="predicted"/>
<protein>
    <recommendedName>
        <fullName evidence="3">DUF3168 domain-containing protein</fullName>
    </recommendedName>
</protein>
<dbReference type="AlphaFoldDB" id="A0A0A0EKG8"/>
<dbReference type="Proteomes" id="UP000030004">
    <property type="component" value="Unassembled WGS sequence"/>
</dbReference>
<gene>
    <name evidence="1" type="ORF">ATO9_04115</name>
</gene>
<dbReference type="STRING" id="1461694.ATO9_04115"/>
<keyword evidence="2" id="KW-1185">Reference proteome</keyword>
<sequence length="133" mass="14260">MLGIKGYIMSLTAGQQAMIARIINMPGRPNLVLPAGPAADCPRYVVQEAGGAQRTVGLDGHTDSTPEIIVRVETNTKYSVENAELVAALVALFRPGDRFDGVTIIDAPLPRPALPTTRGIYAVPIRIRGQYSF</sequence>
<name>A0A0A0EKG8_9RHOB</name>
<evidence type="ECO:0000313" key="1">
    <source>
        <dbReference type="EMBL" id="KGM50663.1"/>
    </source>
</evidence>
<evidence type="ECO:0000313" key="2">
    <source>
        <dbReference type="Proteomes" id="UP000030004"/>
    </source>
</evidence>
<organism evidence="1 2">
    <name type="scientific">Pseudooceanicola atlanticus</name>
    <dbReference type="NCBI Taxonomy" id="1461694"/>
    <lineage>
        <taxon>Bacteria</taxon>
        <taxon>Pseudomonadati</taxon>
        <taxon>Pseudomonadota</taxon>
        <taxon>Alphaproteobacteria</taxon>
        <taxon>Rhodobacterales</taxon>
        <taxon>Paracoccaceae</taxon>
        <taxon>Pseudooceanicola</taxon>
    </lineage>
</organism>
<evidence type="ECO:0008006" key="3">
    <source>
        <dbReference type="Google" id="ProtNLM"/>
    </source>
</evidence>